<dbReference type="Proteomes" id="UP001302316">
    <property type="component" value="Unassembled WGS sequence"/>
</dbReference>
<evidence type="ECO:0000313" key="3">
    <source>
        <dbReference type="Proteomes" id="UP001302316"/>
    </source>
</evidence>
<dbReference type="RefSeq" id="WP_346053365.1">
    <property type="nucleotide sequence ID" value="NZ_JAYGII010000061.1"/>
</dbReference>
<name>A0AAP6JH66_9GAMM</name>
<dbReference type="InterPro" id="IPR028098">
    <property type="entry name" value="Glyco_trans_4-like_N"/>
</dbReference>
<protein>
    <submittedName>
        <fullName evidence="2">Glycosyltransferase</fullName>
    </submittedName>
</protein>
<dbReference type="SUPFAM" id="SSF53756">
    <property type="entry name" value="UDP-Glycosyltransferase/glycogen phosphorylase"/>
    <property type="match status" value="1"/>
</dbReference>
<comment type="caution">
    <text evidence="2">The sequence shown here is derived from an EMBL/GenBank/DDBJ whole genome shotgun (WGS) entry which is preliminary data.</text>
</comment>
<feature type="domain" description="Glycosyltransferase subfamily 4-like N-terminal" evidence="1">
    <location>
        <begin position="23"/>
        <end position="153"/>
    </location>
</feature>
<reference evidence="2 3" key="1">
    <citation type="submission" date="2023-12" db="EMBL/GenBank/DDBJ databases">
        <title>Whole-genome sequencing of halo(alkali)philic microorganisms from hypersaline lakes.</title>
        <authorList>
            <person name="Sorokin D.Y."/>
            <person name="Merkel A.Y."/>
            <person name="Messina E."/>
            <person name="Yakimov M."/>
        </authorList>
    </citation>
    <scope>NUCLEOTIDE SEQUENCE [LARGE SCALE GENOMIC DNA]</scope>
    <source>
        <strain evidence="2 3">AB-CW1</strain>
    </source>
</reference>
<organism evidence="2 3">
    <name type="scientific">Natronospira elongata</name>
    <dbReference type="NCBI Taxonomy" id="3110268"/>
    <lineage>
        <taxon>Bacteria</taxon>
        <taxon>Pseudomonadati</taxon>
        <taxon>Pseudomonadota</taxon>
        <taxon>Gammaproteobacteria</taxon>
        <taxon>Natronospirales</taxon>
        <taxon>Natronospiraceae</taxon>
        <taxon>Natronospira</taxon>
    </lineage>
</organism>
<accession>A0AAP6JH66</accession>
<proteinExistence type="predicted"/>
<dbReference type="Pfam" id="PF13579">
    <property type="entry name" value="Glyco_trans_4_4"/>
    <property type="match status" value="1"/>
</dbReference>
<dbReference type="Gene3D" id="3.40.50.2000">
    <property type="entry name" value="Glycogen Phosphorylase B"/>
    <property type="match status" value="1"/>
</dbReference>
<sequence length="156" mass="17844">MSQSLQGRKVVMAVWGSLRHDARVLRAATTVHEAGAELVVVAASWRAEELGEHRDERGFRVVTVARPTPWKEMNRQPGLWAAIKRAFELLPSGIGFMRAMRRERADLYHAHDIQALPWTWLAARGRPYIYDAHEISTDGTAYTRIARFVSRLESFF</sequence>
<evidence type="ECO:0000259" key="1">
    <source>
        <dbReference type="Pfam" id="PF13579"/>
    </source>
</evidence>
<dbReference type="AlphaFoldDB" id="A0AAP6JH66"/>
<dbReference type="EMBL" id="JAYGII010000061">
    <property type="protein sequence ID" value="MEA5446813.1"/>
    <property type="molecule type" value="Genomic_DNA"/>
</dbReference>
<keyword evidence="3" id="KW-1185">Reference proteome</keyword>
<gene>
    <name evidence="2" type="ORF">VCB98_13380</name>
</gene>
<dbReference type="GO" id="GO:0016757">
    <property type="term" value="F:glycosyltransferase activity"/>
    <property type="evidence" value="ECO:0007669"/>
    <property type="project" value="UniProtKB-ARBA"/>
</dbReference>
<evidence type="ECO:0000313" key="2">
    <source>
        <dbReference type="EMBL" id="MEA5446813.1"/>
    </source>
</evidence>
<feature type="non-terminal residue" evidence="2">
    <location>
        <position position="156"/>
    </location>
</feature>